<evidence type="ECO:0000256" key="3">
    <source>
        <dbReference type="ARBA" id="ARBA00022737"/>
    </source>
</evidence>
<dbReference type="PhylomeDB" id="B0Y4R0"/>
<evidence type="ECO:0000256" key="4">
    <source>
        <dbReference type="ARBA" id="ARBA00022771"/>
    </source>
</evidence>
<feature type="domain" description="CCHC-type" evidence="9">
    <location>
        <begin position="313"/>
        <end position="329"/>
    </location>
</feature>
<keyword evidence="2" id="KW-0479">Metal-binding</keyword>
<dbReference type="PROSITE" id="PS50158">
    <property type="entry name" value="ZF_CCHC"/>
    <property type="match status" value="7"/>
</dbReference>
<feature type="domain" description="CCHC-type" evidence="9">
    <location>
        <begin position="72"/>
        <end position="87"/>
    </location>
</feature>
<reference evidence="10 11" key="1">
    <citation type="journal article" date="2008" name="PLoS Genet.">
        <title>Genomic islands in the pathogenic filamentous fungus Aspergillus fumigatus.</title>
        <authorList>
            <person name="Fedorova N.D."/>
            <person name="Khaldi N."/>
            <person name="Joardar V.S."/>
            <person name="Maiti R."/>
            <person name="Amedeo P."/>
            <person name="Anderson M.J."/>
            <person name="Crabtree J."/>
            <person name="Silva J.C."/>
            <person name="Badger J.H."/>
            <person name="Albarraq A."/>
            <person name="Angiuoli S."/>
            <person name="Bussey H."/>
            <person name="Bowyer P."/>
            <person name="Cotty P.J."/>
            <person name="Dyer P.S."/>
            <person name="Egan A."/>
            <person name="Galens K."/>
            <person name="Fraser-Liggett C.M."/>
            <person name="Haas B.J."/>
            <person name="Inman J.M."/>
            <person name="Kent R."/>
            <person name="Lemieux S."/>
            <person name="Malavazi I."/>
            <person name="Orvis J."/>
            <person name="Roemer T."/>
            <person name="Ronning C.M."/>
            <person name="Sundaram J.P."/>
            <person name="Sutton G."/>
            <person name="Turner G."/>
            <person name="Venter J.C."/>
            <person name="White O.R."/>
            <person name="Whitty B.R."/>
            <person name="Youngman P."/>
            <person name="Wolfe K.H."/>
            <person name="Goldman G.H."/>
            <person name="Wortman J.R."/>
            <person name="Jiang B."/>
            <person name="Denning D.W."/>
            <person name="Nierman W.C."/>
        </authorList>
    </citation>
    <scope>NUCLEOTIDE SEQUENCE [LARGE SCALE GENOMIC DNA]</scope>
    <source>
        <strain evidence="11">CBS 144.89 / FGSC A1163 / CEA10</strain>
    </source>
</reference>
<dbReference type="EMBL" id="DS499598">
    <property type="protein sequence ID" value="EDP50659.1"/>
    <property type="molecule type" value="Genomic_DNA"/>
</dbReference>
<sequence length="509" mass="56015">MSGWNSGEADAWNTNESSGWNNNNGTDFADENVNPISSAPAGDFREGKWGGDQIGGQFEPTFSAGEEGNGNKCRNCGGDGHFARECPAPRKGMACFNCGEEGRSKAECTKPRVFKGPCRICSKEGHPAAECPDRPPDVCKNCQSEGHKTIECTENRKFDLNDIPDKLPEEAWAALKKASNERDLEDFREGLKVYSKAVPQATFVDIEKKMREENFNIYLIAMEKPVEDSISLINLQGKLNCKYVVAFYFSPKPQRANLKERWPADPEENLERLEVAGFPYDKQIPKCGNCGEMGHTARGCKEERALVDRVEVKCVNCNASGHRARDCTEPRVDRSPEHKAADCPNPRSAEGVECKRCNEMGHFAKDCHQAPAPRTCRNCGSEDHMARDCDKPRDASIVTCRNCEEVGHFSRDCPQKKDWSKVKCNNCGESEQSAKDARHKGQMLTNVTVGHTIKRCLQAASEGFGQGNNDIQTNGAGDDWNTNTAAPLSNENTDGDAEKGGWSAGGGGW</sequence>
<proteinExistence type="predicted"/>
<feature type="region of interest" description="Disordered" evidence="8">
    <location>
        <begin position="1"/>
        <end position="58"/>
    </location>
</feature>
<dbReference type="PANTHER" id="PTHR46543">
    <property type="entry name" value="ZINC FINGER CCHC DOMAIN-CONTAINING PROTEIN 7"/>
    <property type="match status" value="1"/>
</dbReference>
<name>B0Y4R0_ASPFC</name>
<dbReference type="OrthoDB" id="8026949at2759"/>
<evidence type="ECO:0000313" key="10">
    <source>
        <dbReference type="EMBL" id="EDP50659.1"/>
    </source>
</evidence>
<dbReference type="GO" id="GO:0071036">
    <property type="term" value="P:nuclear polyadenylation-dependent snoRNA catabolic process"/>
    <property type="evidence" value="ECO:0007669"/>
    <property type="project" value="TreeGrafter"/>
</dbReference>
<feature type="domain" description="CCHC-type" evidence="9">
    <location>
        <begin position="118"/>
        <end position="133"/>
    </location>
</feature>
<dbReference type="GO" id="GO:0008270">
    <property type="term" value="F:zinc ion binding"/>
    <property type="evidence" value="ECO:0007669"/>
    <property type="project" value="UniProtKB-KW"/>
</dbReference>
<protein>
    <submittedName>
        <fullName evidence="10">Zinc knuckle transcription factor (CnjB), putative</fullName>
    </submittedName>
</protein>
<dbReference type="Proteomes" id="UP000001699">
    <property type="component" value="Unassembled WGS sequence"/>
</dbReference>
<evidence type="ECO:0000256" key="5">
    <source>
        <dbReference type="ARBA" id="ARBA00022833"/>
    </source>
</evidence>
<keyword evidence="5" id="KW-0862">Zinc</keyword>
<evidence type="ECO:0000256" key="8">
    <source>
        <dbReference type="SAM" id="MobiDB-lite"/>
    </source>
</evidence>
<gene>
    <name evidence="10" type="ORF">AFUB_069960</name>
</gene>
<evidence type="ECO:0000256" key="1">
    <source>
        <dbReference type="ARBA" id="ARBA00004123"/>
    </source>
</evidence>
<dbReference type="Gene3D" id="4.10.60.10">
    <property type="entry name" value="Zinc finger, CCHC-type"/>
    <property type="match status" value="5"/>
</dbReference>
<dbReference type="VEuPathDB" id="FungiDB:AFUB_069960"/>
<evidence type="ECO:0000313" key="11">
    <source>
        <dbReference type="Proteomes" id="UP000001699"/>
    </source>
</evidence>
<evidence type="ECO:0000256" key="7">
    <source>
        <dbReference type="PROSITE-ProRule" id="PRU00047"/>
    </source>
</evidence>
<dbReference type="GO" id="GO:0071035">
    <property type="term" value="P:nuclear polyadenylation-dependent rRNA catabolic process"/>
    <property type="evidence" value="ECO:0007669"/>
    <property type="project" value="TreeGrafter"/>
</dbReference>
<feature type="domain" description="CCHC-type" evidence="9">
    <location>
        <begin position="400"/>
        <end position="415"/>
    </location>
</feature>
<dbReference type="GO" id="GO:0071038">
    <property type="term" value="P:TRAMP-dependent tRNA surveillance pathway"/>
    <property type="evidence" value="ECO:0007669"/>
    <property type="project" value="TreeGrafter"/>
</dbReference>
<comment type="subcellular location">
    <subcellularLocation>
        <location evidence="1">Nucleus</location>
    </subcellularLocation>
</comment>
<dbReference type="GO" id="GO:0003723">
    <property type="term" value="F:RNA binding"/>
    <property type="evidence" value="ECO:0007669"/>
    <property type="project" value="TreeGrafter"/>
</dbReference>
<feature type="domain" description="CCHC-type" evidence="9">
    <location>
        <begin position="286"/>
        <end position="302"/>
    </location>
</feature>
<dbReference type="InterPro" id="IPR051644">
    <property type="entry name" value="TRAMP_AT-DNA-binding"/>
</dbReference>
<feature type="compositionally biased region" description="Low complexity" evidence="8">
    <location>
        <begin position="12"/>
        <end position="26"/>
    </location>
</feature>
<feature type="compositionally biased region" description="Polar residues" evidence="8">
    <location>
        <begin position="467"/>
        <end position="492"/>
    </location>
</feature>
<dbReference type="GO" id="GO:0031499">
    <property type="term" value="C:TRAMP complex"/>
    <property type="evidence" value="ECO:0007669"/>
    <property type="project" value="TreeGrafter"/>
</dbReference>
<dbReference type="GO" id="GO:0071037">
    <property type="term" value="P:nuclear polyadenylation-dependent snRNA catabolic process"/>
    <property type="evidence" value="ECO:0007669"/>
    <property type="project" value="TreeGrafter"/>
</dbReference>
<accession>B0Y4R0</accession>
<organism evidence="10 11">
    <name type="scientific">Aspergillus fumigatus (strain CBS 144.89 / FGSC A1163 / CEA10)</name>
    <name type="common">Neosartorya fumigata</name>
    <dbReference type="NCBI Taxonomy" id="451804"/>
    <lineage>
        <taxon>Eukaryota</taxon>
        <taxon>Fungi</taxon>
        <taxon>Dikarya</taxon>
        <taxon>Ascomycota</taxon>
        <taxon>Pezizomycotina</taxon>
        <taxon>Eurotiomycetes</taxon>
        <taxon>Eurotiomycetidae</taxon>
        <taxon>Eurotiales</taxon>
        <taxon>Aspergillaceae</taxon>
        <taxon>Aspergillus</taxon>
        <taxon>Aspergillus subgen. Fumigati</taxon>
    </lineage>
</organism>
<dbReference type="Pfam" id="PF00098">
    <property type="entry name" value="zf-CCHC"/>
    <property type="match status" value="5"/>
</dbReference>
<dbReference type="HOGENOM" id="CLU_024213_0_0_1"/>
<dbReference type="InterPro" id="IPR036875">
    <property type="entry name" value="Znf_CCHC_sf"/>
</dbReference>
<dbReference type="SMART" id="SM00343">
    <property type="entry name" value="ZnF_C2HC"/>
    <property type="match status" value="9"/>
</dbReference>
<keyword evidence="3" id="KW-0677">Repeat</keyword>
<feature type="domain" description="CCHC-type" evidence="9">
    <location>
        <begin position="354"/>
        <end position="367"/>
    </location>
</feature>
<dbReference type="InterPro" id="IPR001878">
    <property type="entry name" value="Znf_CCHC"/>
</dbReference>
<keyword evidence="6" id="KW-0539">Nucleus</keyword>
<dbReference type="GO" id="GO:0071039">
    <property type="term" value="P:nuclear polyadenylation-dependent CUT catabolic process"/>
    <property type="evidence" value="ECO:0007669"/>
    <property type="project" value="TreeGrafter"/>
</dbReference>
<feature type="region of interest" description="Disordered" evidence="8">
    <location>
        <begin position="467"/>
        <end position="509"/>
    </location>
</feature>
<dbReference type="AlphaFoldDB" id="B0Y4R0"/>
<dbReference type="GO" id="GO:0071031">
    <property type="term" value="P:nuclear mRNA surveillance of mRNA 3'-end processing"/>
    <property type="evidence" value="ECO:0007669"/>
    <property type="project" value="TreeGrafter"/>
</dbReference>
<keyword evidence="4 7" id="KW-0863">Zinc-finger</keyword>
<feature type="domain" description="CCHC-type" evidence="9">
    <location>
        <begin position="376"/>
        <end position="391"/>
    </location>
</feature>
<evidence type="ECO:0000256" key="2">
    <source>
        <dbReference type="ARBA" id="ARBA00022723"/>
    </source>
</evidence>
<evidence type="ECO:0000256" key="6">
    <source>
        <dbReference type="ARBA" id="ARBA00023242"/>
    </source>
</evidence>
<evidence type="ECO:0000259" key="9">
    <source>
        <dbReference type="PROSITE" id="PS50158"/>
    </source>
</evidence>
<keyword evidence="11" id="KW-1185">Reference proteome</keyword>
<dbReference type="SUPFAM" id="SSF57756">
    <property type="entry name" value="Retrovirus zinc finger-like domains"/>
    <property type="match status" value="5"/>
</dbReference>
<dbReference type="PANTHER" id="PTHR46543:SF1">
    <property type="entry name" value="ZINC FINGER CCHC DOMAIN-CONTAINING PROTEIN 7"/>
    <property type="match status" value="1"/>
</dbReference>